<dbReference type="Gene3D" id="3.80.10.10">
    <property type="entry name" value="Ribonuclease Inhibitor"/>
    <property type="match status" value="1"/>
</dbReference>
<reference evidence="1" key="1">
    <citation type="submission" date="2021-06" db="EMBL/GenBank/DDBJ databases">
        <authorList>
            <person name="Kallberg Y."/>
            <person name="Tangrot J."/>
            <person name="Rosling A."/>
        </authorList>
    </citation>
    <scope>NUCLEOTIDE SEQUENCE</scope>
    <source>
        <strain evidence="1">BR232B</strain>
    </source>
</reference>
<keyword evidence="2" id="KW-1185">Reference proteome</keyword>
<dbReference type="AlphaFoldDB" id="A0A9N9GTT2"/>
<gene>
    <name evidence="1" type="ORF">PBRASI_LOCUS9161</name>
</gene>
<proteinExistence type="predicted"/>
<dbReference type="EMBL" id="CAJVPI010001869">
    <property type="protein sequence ID" value="CAG8629337.1"/>
    <property type="molecule type" value="Genomic_DNA"/>
</dbReference>
<evidence type="ECO:0000313" key="1">
    <source>
        <dbReference type="EMBL" id="CAG8629337.1"/>
    </source>
</evidence>
<protein>
    <submittedName>
        <fullName evidence="1">3208_t:CDS:1</fullName>
    </submittedName>
</protein>
<dbReference type="OrthoDB" id="2305560at2759"/>
<name>A0A9N9GTT2_9GLOM</name>
<accession>A0A9N9GTT2</accession>
<comment type="caution">
    <text evidence="1">The sequence shown here is derived from an EMBL/GenBank/DDBJ whole genome shotgun (WGS) entry which is preliminary data.</text>
</comment>
<dbReference type="PANTHER" id="PTHR13318">
    <property type="entry name" value="PARTNER OF PAIRED, ISOFORM B-RELATED"/>
    <property type="match status" value="1"/>
</dbReference>
<dbReference type="GO" id="GO:0019005">
    <property type="term" value="C:SCF ubiquitin ligase complex"/>
    <property type="evidence" value="ECO:0007669"/>
    <property type="project" value="TreeGrafter"/>
</dbReference>
<dbReference type="GO" id="GO:0031146">
    <property type="term" value="P:SCF-dependent proteasomal ubiquitin-dependent protein catabolic process"/>
    <property type="evidence" value="ECO:0007669"/>
    <property type="project" value="TreeGrafter"/>
</dbReference>
<sequence length="464" mass="52843">MCKNARSYKKSDRSKRAANLLQSFVECITAFDDIFEKTCLYNKKSDKKSPLDYSEYVKELNWTDVCSVVWSLSRLDEAVNSIHTDKDSKVECITAKIIAMAAQYCTELQSLSLEPRELSTHDYLQSCFASIKSLPRLRHFVWGSSMSENDALCQLATIAQNLESITINHCYQNVDFISENIALLVRSQHRLKSFTVKHGDLEMYAILDLLQAHANSLESITFSGVVLRQNREVESVQFSKLKCIKIDTCTHISNSSWEPLLAADFPILREFVCETHDSKVQELTKFIYGHGGALTTLLLTGQRISNTCSKAIIESCHNLTLLSVSINAETVFFIAKIIANLPKLHSVVLTNSGFWYEQAIDLLFSGLSKYWLPNLYQMELKSVDSFQTNFLERFLSKSNPPLRSLIINNRVGVTEECLNLIIEYLYSTLEILKVGFKKECISESCIQKVKSVIKTFELYEYHVV</sequence>
<dbReference type="InterPro" id="IPR032675">
    <property type="entry name" value="LRR_dom_sf"/>
</dbReference>
<organism evidence="1 2">
    <name type="scientific">Paraglomus brasilianum</name>
    <dbReference type="NCBI Taxonomy" id="144538"/>
    <lineage>
        <taxon>Eukaryota</taxon>
        <taxon>Fungi</taxon>
        <taxon>Fungi incertae sedis</taxon>
        <taxon>Mucoromycota</taxon>
        <taxon>Glomeromycotina</taxon>
        <taxon>Glomeromycetes</taxon>
        <taxon>Paraglomerales</taxon>
        <taxon>Paraglomeraceae</taxon>
        <taxon>Paraglomus</taxon>
    </lineage>
</organism>
<evidence type="ECO:0000313" key="2">
    <source>
        <dbReference type="Proteomes" id="UP000789739"/>
    </source>
</evidence>
<dbReference type="Proteomes" id="UP000789739">
    <property type="component" value="Unassembled WGS sequence"/>
</dbReference>
<dbReference type="SUPFAM" id="SSF52047">
    <property type="entry name" value="RNI-like"/>
    <property type="match status" value="1"/>
</dbReference>